<evidence type="ECO:0000256" key="1">
    <source>
        <dbReference type="SAM" id="SignalP"/>
    </source>
</evidence>
<dbReference type="Gene3D" id="2.40.160.20">
    <property type="match status" value="1"/>
</dbReference>
<feature type="signal peptide" evidence="1">
    <location>
        <begin position="1"/>
        <end position="24"/>
    </location>
</feature>
<dbReference type="InterPro" id="IPR011250">
    <property type="entry name" value="OMP/PagP_B-barrel"/>
</dbReference>
<dbReference type="InterPro" id="IPR045743">
    <property type="entry name" value="DUF6089"/>
</dbReference>
<organism evidence="3 4">
    <name type="scientific">Bacteroides sedimenti</name>
    <dbReference type="NCBI Taxonomy" id="2136147"/>
    <lineage>
        <taxon>Bacteria</taxon>
        <taxon>Pseudomonadati</taxon>
        <taxon>Bacteroidota</taxon>
        <taxon>Bacteroidia</taxon>
        <taxon>Bacteroidales</taxon>
        <taxon>Bacteroidaceae</taxon>
        <taxon>Bacteroides</taxon>
    </lineage>
</organism>
<evidence type="ECO:0000259" key="2">
    <source>
        <dbReference type="Pfam" id="PF19573"/>
    </source>
</evidence>
<dbReference type="SUPFAM" id="SSF56925">
    <property type="entry name" value="OMPA-like"/>
    <property type="match status" value="1"/>
</dbReference>
<keyword evidence="4" id="KW-1185">Reference proteome</keyword>
<name>A0ABN6Z5J0_9BACE</name>
<keyword evidence="1" id="KW-0732">Signal</keyword>
<sequence>MAFINKTLIIFALLTFTLPNFIQAQEDEYKMEAGGMFGGSFYMGDANTSTPFKNMQFAAGAMARFILNPHMAIKANLVIAKIAGNTADLKNKFPGNNQVSFNRNIFDLGAQYEYNFLGYGMGQEYKAIKRFTPYILGGMGFTFAPAPAKGVFTVNFPIGLGVKYKIGKRLNIGCETTMRLSLSDNLDVTNKEGLILSDPYGIKSTGMKNKDSYSFTTLFITYDIFPKCKKCNN</sequence>
<feature type="domain" description="DUF6089" evidence="2">
    <location>
        <begin position="11"/>
        <end position="226"/>
    </location>
</feature>
<evidence type="ECO:0000313" key="4">
    <source>
        <dbReference type="Proteomes" id="UP001496674"/>
    </source>
</evidence>
<proteinExistence type="predicted"/>
<dbReference type="EMBL" id="AP028055">
    <property type="protein sequence ID" value="BEG99839.1"/>
    <property type="molecule type" value="Genomic_DNA"/>
</dbReference>
<dbReference type="Proteomes" id="UP001496674">
    <property type="component" value="Chromosome"/>
</dbReference>
<evidence type="ECO:0000313" key="3">
    <source>
        <dbReference type="EMBL" id="BEG99839.1"/>
    </source>
</evidence>
<dbReference type="Pfam" id="PF19573">
    <property type="entry name" value="DUF6089"/>
    <property type="match status" value="1"/>
</dbReference>
<dbReference type="RefSeq" id="WP_353330687.1">
    <property type="nucleotide sequence ID" value="NZ_AP028055.1"/>
</dbReference>
<protein>
    <recommendedName>
        <fullName evidence="2">DUF6089 domain-containing protein</fullName>
    </recommendedName>
</protein>
<reference evidence="3 4" key="1">
    <citation type="submission" date="2023-04" db="EMBL/GenBank/DDBJ databases">
        <title>Draft genome sequence of acteroides sedimenti strain YN3PY1.</title>
        <authorList>
            <person name="Yoshida N."/>
        </authorList>
    </citation>
    <scope>NUCLEOTIDE SEQUENCE [LARGE SCALE GENOMIC DNA]</scope>
    <source>
        <strain evidence="3 4">YN3PY1</strain>
    </source>
</reference>
<gene>
    <name evidence="3" type="ORF">BSYN_21040</name>
</gene>
<feature type="chain" id="PRO_5045587466" description="DUF6089 domain-containing protein" evidence="1">
    <location>
        <begin position="25"/>
        <end position="233"/>
    </location>
</feature>
<accession>A0ABN6Z5J0</accession>